<name>S0FMR8_RUMCE</name>
<evidence type="ECO:0000256" key="4">
    <source>
        <dbReference type="ARBA" id="ARBA00023139"/>
    </source>
</evidence>
<dbReference type="STRING" id="1195236.CTER_4529"/>
<keyword evidence="5" id="KW-0449">Lipoprotein</keyword>
<dbReference type="Pfam" id="PF01547">
    <property type="entry name" value="SBP_bac_1"/>
    <property type="match status" value="1"/>
</dbReference>
<dbReference type="EMBL" id="AORV01000065">
    <property type="protein sequence ID" value="EMS69788.1"/>
    <property type="molecule type" value="Genomic_DNA"/>
</dbReference>
<keyword evidence="8" id="KW-0762">Sugar transport</keyword>
<evidence type="ECO:0000256" key="6">
    <source>
        <dbReference type="SAM" id="MobiDB-lite"/>
    </source>
</evidence>
<keyword evidence="4" id="KW-0564">Palmitate</keyword>
<evidence type="ECO:0000256" key="2">
    <source>
        <dbReference type="ARBA" id="ARBA00022729"/>
    </source>
</evidence>
<keyword evidence="1" id="KW-1003">Cell membrane</keyword>
<dbReference type="Gene3D" id="3.40.190.10">
    <property type="entry name" value="Periplasmic binding protein-like II"/>
    <property type="match status" value="2"/>
</dbReference>
<evidence type="ECO:0000256" key="7">
    <source>
        <dbReference type="SAM" id="SignalP"/>
    </source>
</evidence>
<feature type="signal peptide" evidence="7">
    <location>
        <begin position="1"/>
        <end position="25"/>
    </location>
</feature>
<keyword evidence="3" id="KW-0472">Membrane</keyword>
<dbReference type="PANTHER" id="PTHR43649">
    <property type="entry name" value="ARABINOSE-BINDING PROTEIN-RELATED"/>
    <property type="match status" value="1"/>
</dbReference>
<dbReference type="PROSITE" id="PS51257">
    <property type="entry name" value="PROKAR_LIPOPROTEIN"/>
    <property type="match status" value="1"/>
</dbReference>
<dbReference type="SUPFAM" id="SSF53850">
    <property type="entry name" value="Periplasmic binding protein-like II"/>
    <property type="match status" value="1"/>
</dbReference>
<gene>
    <name evidence="8" type="ORF">CTER_4529</name>
</gene>
<evidence type="ECO:0000313" key="8">
    <source>
        <dbReference type="EMBL" id="EMS69788.1"/>
    </source>
</evidence>
<feature type="compositionally biased region" description="Low complexity" evidence="6">
    <location>
        <begin position="39"/>
        <end position="52"/>
    </location>
</feature>
<dbReference type="AlphaFoldDB" id="S0FMR8"/>
<keyword evidence="2 7" id="KW-0732">Signal</keyword>
<feature type="chain" id="PRO_5004486563" evidence="7">
    <location>
        <begin position="26"/>
        <end position="542"/>
    </location>
</feature>
<evidence type="ECO:0000256" key="1">
    <source>
        <dbReference type="ARBA" id="ARBA00022475"/>
    </source>
</evidence>
<organism evidence="8 9">
    <name type="scientific">Ruminiclostridium cellobioparum subsp. termitidis CT1112</name>
    <dbReference type="NCBI Taxonomy" id="1195236"/>
    <lineage>
        <taxon>Bacteria</taxon>
        <taxon>Bacillati</taxon>
        <taxon>Bacillota</taxon>
        <taxon>Clostridia</taxon>
        <taxon>Eubacteriales</taxon>
        <taxon>Oscillospiraceae</taxon>
        <taxon>Ruminiclostridium</taxon>
    </lineage>
</organism>
<sequence length="542" mass="60939">MRNSKIFCRGAGMVLSLAMMLGIFAACGKQEETSKAGNSTEAVSTSTAAATEPGTGKVSDKPVTFTMLYSDNASYPFNAEWPTLKKMTELTNVSLDIQVVPDSDYQTKRQIIFNSGSIPDIVCKTSANDIKDYVPNGTFLPVSDYVDRMPNFKSLIEKIDLKPDLDNIKESDGKFYALPVNTFTKKFQPQTWMVRKDVFDKEGIKIPATTDEMYEAAKALKAKYPDTYPIINRFGTGNIIGNLGRLFVPGAGGWTDNAGWHYDKTSDKWINTTSSEEFKTLLQFSNKLLAEGLLDKEFSTLDSNVYMQRIQAGKAFILIDWDDTIAGYNAEGRKINPDFNMVPIMPPKGPNGLCQLNPTSKMHESWVIPASVKDNENFDTLIKFIDWFYGTEGTDLFSWGIEGKSYTVVNGEKKITDDIMSGKTYAPKEYGVLNNCFTVVKPIEWVMAQKSSDIVGVYQEMVDKEVAGDPDPNLQLTADEREQEKLTRTALKDYIDQMAEKFIYGKESFGNWDSYVQECRKKGSDKLGELYNKVWERQKSQK</sequence>
<protein>
    <submittedName>
        <fullName evidence="8">ABC-type sugar transport system, periplasmic component</fullName>
    </submittedName>
</protein>
<dbReference type="PANTHER" id="PTHR43649:SF33">
    <property type="entry name" value="POLYGALACTURONAN_RHAMNOGALACTURONAN-BINDING PROTEIN YTCQ"/>
    <property type="match status" value="1"/>
</dbReference>
<dbReference type="InterPro" id="IPR050490">
    <property type="entry name" value="Bact_solute-bd_prot1"/>
</dbReference>
<dbReference type="Proteomes" id="UP000014155">
    <property type="component" value="Unassembled WGS sequence"/>
</dbReference>
<reference evidence="8 9" key="1">
    <citation type="journal article" date="2013" name="Genome Announc.">
        <title>Draft Genome Sequence of the Cellulolytic, Mesophilic, Anaerobic Bacterium Clostridium termitidis Strain CT1112 (DSM 5398).</title>
        <authorList>
            <person name="Lal S."/>
            <person name="Ramachandran U."/>
            <person name="Zhang X."/>
            <person name="Munir R."/>
            <person name="Sparling R."/>
            <person name="Levin D.B."/>
        </authorList>
    </citation>
    <scope>NUCLEOTIDE SEQUENCE [LARGE SCALE GENOMIC DNA]</scope>
    <source>
        <strain evidence="8 9">CT1112</strain>
    </source>
</reference>
<evidence type="ECO:0000256" key="5">
    <source>
        <dbReference type="ARBA" id="ARBA00023288"/>
    </source>
</evidence>
<dbReference type="eggNOG" id="COG1653">
    <property type="taxonomic scope" value="Bacteria"/>
</dbReference>
<proteinExistence type="predicted"/>
<comment type="caution">
    <text evidence="8">The sequence shown here is derived from an EMBL/GenBank/DDBJ whole genome shotgun (WGS) entry which is preliminary data.</text>
</comment>
<evidence type="ECO:0000256" key="3">
    <source>
        <dbReference type="ARBA" id="ARBA00023136"/>
    </source>
</evidence>
<accession>S0FMR8</accession>
<dbReference type="InterPro" id="IPR006059">
    <property type="entry name" value="SBP"/>
</dbReference>
<dbReference type="RefSeq" id="WP_004630163.1">
    <property type="nucleotide sequence ID" value="NZ_AORV01000065.1"/>
</dbReference>
<keyword evidence="8" id="KW-0813">Transport</keyword>
<dbReference type="PATRIC" id="fig|1195236.3.peg.4711"/>
<keyword evidence="9" id="KW-1185">Reference proteome</keyword>
<feature type="region of interest" description="Disordered" evidence="6">
    <location>
        <begin position="35"/>
        <end position="57"/>
    </location>
</feature>
<evidence type="ECO:0000313" key="9">
    <source>
        <dbReference type="Proteomes" id="UP000014155"/>
    </source>
</evidence>